<protein>
    <recommendedName>
        <fullName evidence="11">Probable nicotinate-nucleotide adenylyltransferase</fullName>
        <ecNumber evidence="11">2.7.7.18</ecNumber>
    </recommendedName>
    <alternativeName>
        <fullName evidence="11">Deamido-NAD(+) diphosphorylase</fullName>
    </alternativeName>
    <alternativeName>
        <fullName evidence="11">Deamido-NAD(+) pyrophosphorylase</fullName>
    </alternativeName>
    <alternativeName>
        <fullName evidence="11">Nicotinate mononucleotide adenylyltransferase</fullName>
        <shortName evidence="11">NaMN adenylyltransferase</shortName>
    </alternativeName>
</protein>
<dbReference type="CDD" id="cd02165">
    <property type="entry name" value="NMNAT"/>
    <property type="match status" value="1"/>
</dbReference>
<evidence type="ECO:0000256" key="8">
    <source>
        <dbReference type="ARBA" id="ARBA00022840"/>
    </source>
</evidence>
<dbReference type="InterPro" id="IPR014729">
    <property type="entry name" value="Rossmann-like_a/b/a_fold"/>
</dbReference>
<comment type="similarity">
    <text evidence="3 11">Belongs to the NadD family.</text>
</comment>
<dbReference type="Gene3D" id="3.40.50.620">
    <property type="entry name" value="HUPs"/>
    <property type="match status" value="1"/>
</dbReference>
<dbReference type="Pfam" id="PF01467">
    <property type="entry name" value="CTP_transf_like"/>
    <property type="match status" value="1"/>
</dbReference>
<gene>
    <name evidence="11" type="primary">nadD</name>
    <name evidence="13" type="ORF">SAMN04487961_2907</name>
</gene>
<dbReference type="NCBIfam" id="TIGR00125">
    <property type="entry name" value="cyt_tran_rel"/>
    <property type="match status" value="1"/>
</dbReference>
<sequence length="218" mass="24227">MPMHVIYGGTFDPIHHGHLRLAIELCDRLEVDRVSLVPCHIPPHRGDTGASAAQRLKLLELAVQGEPRLHIDDRELRRGGASYTADTLRQLRRELGADHPLVMVVGTDAFAGFDRWREWESIPELSHIVVVRRPGPGLDPEGTPATLLAKRKVEDVRSLRTTPAGCVLELDPPLLDISATGIRERIAAGRSPRYLIPDSVWEEIRHQGLYGACPEGNF</sequence>
<keyword evidence="6 11" id="KW-0548">Nucleotidyltransferase</keyword>
<evidence type="ECO:0000256" key="10">
    <source>
        <dbReference type="ARBA" id="ARBA00048721"/>
    </source>
</evidence>
<evidence type="ECO:0000313" key="13">
    <source>
        <dbReference type="EMBL" id="SFN36110.1"/>
    </source>
</evidence>
<evidence type="ECO:0000259" key="12">
    <source>
        <dbReference type="Pfam" id="PF01467"/>
    </source>
</evidence>
<dbReference type="GO" id="GO:0005524">
    <property type="term" value="F:ATP binding"/>
    <property type="evidence" value="ECO:0007669"/>
    <property type="project" value="UniProtKB-KW"/>
</dbReference>
<keyword evidence="7 11" id="KW-0547">Nucleotide-binding</keyword>
<dbReference type="PANTHER" id="PTHR39321:SF3">
    <property type="entry name" value="PHOSPHOPANTETHEINE ADENYLYLTRANSFERASE"/>
    <property type="match status" value="1"/>
</dbReference>
<proteinExistence type="inferred from homology"/>
<dbReference type="InterPro" id="IPR004821">
    <property type="entry name" value="Cyt_trans-like"/>
</dbReference>
<dbReference type="GO" id="GO:0004515">
    <property type="term" value="F:nicotinate-nucleotide adenylyltransferase activity"/>
    <property type="evidence" value="ECO:0007669"/>
    <property type="project" value="UniProtKB-UniRule"/>
</dbReference>
<keyword evidence="4 11" id="KW-0662">Pyridine nucleotide biosynthesis</keyword>
<comment type="pathway">
    <text evidence="2 11">Cofactor biosynthesis; NAD(+) biosynthesis; deamido-NAD(+) from nicotinate D-ribonucleotide: step 1/1.</text>
</comment>
<evidence type="ECO:0000256" key="3">
    <source>
        <dbReference type="ARBA" id="ARBA00009014"/>
    </source>
</evidence>
<comment type="catalytic activity">
    <reaction evidence="10 11">
        <text>nicotinate beta-D-ribonucleotide + ATP + H(+) = deamido-NAD(+) + diphosphate</text>
        <dbReference type="Rhea" id="RHEA:22860"/>
        <dbReference type="ChEBI" id="CHEBI:15378"/>
        <dbReference type="ChEBI" id="CHEBI:30616"/>
        <dbReference type="ChEBI" id="CHEBI:33019"/>
        <dbReference type="ChEBI" id="CHEBI:57502"/>
        <dbReference type="ChEBI" id="CHEBI:58437"/>
        <dbReference type="EC" id="2.7.7.18"/>
    </reaction>
</comment>
<evidence type="ECO:0000313" key="14">
    <source>
        <dbReference type="Proteomes" id="UP000199339"/>
    </source>
</evidence>
<dbReference type="Proteomes" id="UP000199339">
    <property type="component" value="Unassembled WGS sequence"/>
</dbReference>
<evidence type="ECO:0000256" key="9">
    <source>
        <dbReference type="ARBA" id="ARBA00023027"/>
    </source>
</evidence>
<reference evidence="14" key="1">
    <citation type="submission" date="2016-10" db="EMBL/GenBank/DDBJ databases">
        <authorList>
            <person name="Varghese N."/>
            <person name="Submissions S."/>
        </authorList>
    </citation>
    <scope>NUCLEOTIDE SEQUENCE [LARGE SCALE GENOMIC DNA]</scope>
    <source>
        <strain evidence="14">CGMCC 1.6775</strain>
    </source>
</reference>
<dbReference type="EMBL" id="FOUR01000007">
    <property type="protein sequence ID" value="SFN36110.1"/>
    <property type="molecule type" value="Genomic_DNA"/>
</dbReference>
<accession>A0A1I4YEU0</accession>
<evidence type="ECO:0000256" key="1">
    <source>
        <dbReference type="ARBA" id="ARBA00002324"/>
    </source>
</evidence>
<evidence type="ECO:0000256" key="7">
    <source>
        <dbReference type="ARBA" id="ARBA00022741"/>
    </source>
</evidence>
<evidence type="ECO:0000256" key="11">
    <source>
        <dbReference type="HAMAP-Rule" id="MF_00244"/>
    </source>
</evidence>
<dbReference type="AlphaFoldDB" id="A0A1I4YEU0"/>
<evidence type="ECO:0000256" key="4">
    <source>
        <dbReference type="ARBA" id="ARBA00022642"/>
    </source>
</evidence>
<name>A0A1I4YEU0_9GAMM</name>
<dbReference type="HAMAP" id="MF_00244">
    <property type="entry name" value="NaMN_adenylyltr"/>
    <property type="match status" value="1"/>
</dbReference>
<comment type="function">
    <text evidence="1 11">Catalyzes the reversible adenylation of nicotinate mononucleotide (NaMN) to nicotinic acid adenine dinucleotide (NaAD).</text>
</comment>
<keyword evidence="14" id="KW-1185">Reference proteome</keyword>
<dbReference type="GO" id="GO:0009435">
    <property type="term" value="P:NAD+ biosynthetic process"/>
    <property type="evidence" value="ECO:0007669"/>
    <property type="project" value="UniProtKB-UniRule"/>
</dbReference>
<evidence type="ECO:0000256" key="2">
    <source>
        <dbReference type="ARBA" id="ARBA00005019"/>
    </source>
</evidence>
<feature type="domain" description="Cytidyltransferase-like" evidence="12">
    <location>
        <begin position="6"/>
        <end position="185"/>
    </location>
</feature>
<keyword evidence="5 11" id="KW-0808">Transferase</keyword>
<evidence type="ECO:0000256" key="5">
    <source>
        <dbReference type="ARBA" id="ARBA00022679"/>
    </source>
</evidence>
<organism evidence="13 14">
    <name type="scientific">Marinobacter pelagius</name>
    <dbReference type="NCBI Taxonomy" id="379482"/>
    <lineage>
        <taxon>Bacteria</taxon>
        <taxon>Pseudomonadati</taxon>
        <taxon>Pseudomonadota</taxon>
        <taxon>Gammaproteobacteria</taxon>
        <taxon>Pseudomonadales</taxon>
        <taxon>Marinobacteraceae</taxon>
        <taxon>Marinobacter</taxon>
    </lineage>
</organism>
<keyword evidence="9 11" id="KW-0520">NAD</keyword>
<keyword evidence="8 11" id="KW-0067">ATP-binding</keyword>
<dbReference type="InterPro" id="IPR005248">
    <property type="entry name" value="NadD/NMNAT"/>
</dbReference>
<dbReference type="NCBIfam" id="NF000839">
    <property type="entry name" value="PRK00071.1-1"/>
    <property type="match status" value="1"/>
</dbReference>
<evidence type="ECO:0000256" key="6">
    <source>
        <dbReference type="ARBA" id="ARBA00022695"/>
    </source>
</evidence>
<dbReference type="PANTHER" id="PTHR39321">
    <property type="entry name" value="NICOTINATE-NUCLEOTIDE ADENYLYLTRANSFERASE-RELATED"/>
    <property type="match status" value="1"/>
</dbReference>
<dbReference type="NCBIfam" id="NF000840">
    <property type="entry name" value="PRK00071.1-3"/>
    <property type="match status" value="1"/>
</dbReference>
<dbReference type="SUPFAM" id="SSF52374">
    <property type="entry name" value="Nucleotidylyl transferase"/>
    <property type="match status" value="1"/>
</dbReference>
<dbReference type="NCBIfam" id="TIGR00482">
    <property type="entry name" value="nicotinate (nicotinamide) nucleotide adenylyltransferase"/>
    <property type="match status" value="1"/>
</dbReference>
<dbReference type="UniPathway" id="UPA00253">
    <property type="reaction ID" value="UER00332"/>
</dbReference>
<dbReference type="EC" id="2.7.7.18" evidence="11"/>